<dbReference type="AlphaFoldDB" id="A0A8J6LLE3"/>
<evidence type="ECO:0000256" key="2">
    <source>
        <dbReference type="ARBA" id="ARBA00022491"/>
    </source>
</evidence>
<dbReference type="InterPro" id="IPR036107">
    <property type="entry name" value="CsrA_sf"/>
</dbReference>
<dbReference type="PANTHER" id="PTHR34984:SF1">
    <property type="entry name" value="CARBON STORAGE REGULATOR"/>
    <property type="match status" value="1"/>
</dbReference>
<protein>
    <recommendedName>
        <fullName evidence="5">Translational regulator CsrA</fullName>
    </recommendedName>
</protein>
<dbReference type="GO" id="GO:0005829">
    <property type="term" value="C:cytosol"/>
    <property type="evidence" value="ECO:0007669"/>
    <property type="project" value="TreeGrafter"/>
</dbReference>
<keyword evidence="1 5" id="KW-0963">Cytoplasm</keyword>
<evidence type="ECO:0000256" key="1">
    <source>
        <dbReference type="ARBA" id="ARBA00022490"/>
    </source>
</evidence>
<gene>
    <name evidence="5 6" type="primary">csrA</name>
    <name evidence="6" type="ORF">G5B42_01980</name>
</gene>
<reference evidence="6" key="1">
    <citation type="submission" date="2020-06" db="EMBL/GenBank/DDBJ databases">
        <title>Novel chitinolytic bacterium.</title>
        <authorList>
            <person name="Ungkulpasvich U."/>
            <person name="Kosugi A."/>
            <person name="Uke A."/>
        </authorList>
    </citation>
    <scope>NUCLEOTIDE SEQUENCE</scope>
    <source>
        <strain evidence="6">UUS1-1</strain>
    </source>
</reference>
<dbReference type="GO" id="GO:0006109">
    <property type="term" value="P:regulation of carbohydrate metabolic process"/>
    <property type="evidence" value="ECO:0007669"/>
    <property type="project" value="InterPro"/>
</dbReference>
<dbReference type="EMBL" id="JAAKDE010000003">
    <property type="protein sequence ID" value="MBA2132319.1"/>
    <property type="molecule type" value="Genomic_DNA"/>
</dbReference>
<keyword evidence="5" id="KW-1005">Bacterial flagellum biogenesis</keyword>
<dbReference type="HAMAP" id="MF_00167">
    <property type="entry name" value="CsrA"/>
    <property type="match status" value="1"/>
</dbReference>
<evidence type="ECO:0000256" key="5">
    <source>
        <dbReference type="HAMAP-Rule" id="MF_00167"/>
    </source>
</evidence>
<evidence type="ECO:0000313" key="6">
    <source>
        <dbReference type="EMBL" id="MBA2132319.1"/>
    </source>
</evidence>
<dbReference type="GO" id="GO:0006402">
    <property type="term" value="P:mRNA catabolic process"/>
    <property type="evidence" value="ECO:0007669"/>
    <property type="project" value="InterPro"/>
</dbReference>
<proteinExistence type="inferred from homology"/>
<sequence>MLVLTRKINESIIIGDDVKVTVVEIKGEQVKLGISAPKRISVHREEVYLEIQKENQKAAETMVGIEELNAMWSKKTK</sequence>
<dbReference type="NCBIfam" id="NF002469">
    <property type="entry name" value="PRK01712.1"/>
    <property type="match status" value="1"/>
</dbReference>
<evidence type="ECO:0000256" key="4">
    <source>
        <dbReference type="ARBA" id="ARBA00022884"/>
    </source>
</evidence>
<dbReference type="Proteomes" id="UP000657177">
    <property type="component" value="Unassembled WGS sequence"/>
</dbReference>
<comment type="similarity">
    <text evidence="5">Belongs to the CsrA/RsmA family.</text>
</comment>
<keyword evidence="3 5" id="KW-0810">Translation regulation</keyword>
<dbReference type="FunFam" id="2.60.40.4380:FF:000002">
    <property type="entry name" value="Translational regulator CsrA"/>
    <property type="match status" value="1"/>
</dbReference>
<dbReference type="RefSeq" id="WP_181338772.1">
    <property type="nucleotide sequence ID" value="NZ_JAAKDE010000003.1"/>
</dbReference>
<organism evidence="6 7">
    <name type="scientific">Capillibacterium thermochitinicola</name>
    <dbReference type="NCBI Taxonomy" id="2699427"/>
    <lineage>
        <taxon>Bacteria</taxon>
        <taxon>Bacillati</taxon>
        <taxon>Bacillota</taxon>
        <taxon>Capillibacterium</taxon>
    </lineage>
</organism>
<evidence type="ECO:0000313" key="7">
    <source>
        <dbReference type="Proteomes" id="UP000657177"/>
    </source>
</evidence>
<dbReference type="GO" id="GO:0044781">
    <property type="term" value="P:bacterial-type flagellum organization"/>
    <property type="evidence" value="ECO:0007669"/>
    <property type="project" value="UniProtKB-KW"/>
</dbReference>
<dbReference type="GO" id="GO:0045947">
    <property type="term" value="P:negative regulation of translational initiation"/>
    <property type="evidence" value="ECO:0007669"/>
    <property type="project" value="UniProtKB-UniRule"/>
</dbReference>
<dbReference type="PANTHER" id="PTHR34984">
    <property type="entry name" value="CARBON STORAGE REGULATOR"/>
    <property type="match status" value="1"/>
</dbReference>
<dbReference type="Gene3D" id="2.60.40.4380">
    <property type="entry name" value="Translational regulator CsrA"/>
    <property type="match status" value="1"/>
</dbReference>
<evidence type="ECO:0000256" key="3">
    <source>
        <dbReference type="ARBA" id="ARBA00022845"/>
    </source>
</evidence>
<dbReference type="GO" id="GO:0048027">
    <property type="term" value="F:mRNA 5'-UTR binding"/>
    <property type="evidence" value="ECO:0007669"/>
    <property type="project" value="UniProtKB-UniRule"/>
</dbReference>
<accession>A0A8J6LLE3</accession>
<dbReference type="GO" id="GO:1902208">
    <property type="term" value="P:regulation of bacterial-type flagellum assembly"/>
    <property type="evidence" value="ECO:0007669"/>
    <property type="project" value="UniProtKB-UniRule"/>
</dbReference>
<comment type="function">
    <text evidence="5">A translational regulator that binds mRNA to regulate translation initiation and/or mRNA stability. Usually binds in the 5'-UTR at or near the Shine-Dalgarno sequence preventing ribosome-binding, thus repressing translation. Its main target seems to be the major flagellin gene, while its function is anatagonized by FliW.</text>
</comment>
<dbReference type="Pfam" id="PF02599">
    <property type="entry name" value="CsrA"/>
    <property type="match status" value="1"/>
</dbReference>
<dbReference type="NCBIfam" id="TIGR00202">
    <property type="entry name" value="csrA"/>
    <property type="match status" value="1"/>
</dbReference>
<keyword evidence="2 5" id="KW-0678">Repressor</keyword>
<dbReference type="InterPro" id="IPR003751">
    <property type="entry name" value="CsrA"/>
</dbReference>
<keyword evidence="7" id="KW-1185">Reference proteome</keyword>
<dbReference type="SUPFAM" id="SSF117130">
    <property type="entry name" value="CsrA-like"/>
    <property type="match status" value="1"/>
</dbReference>
<keyword evidence="4 5" id="KW-0694">RNA-binding</keyword>
<comment type="subunit">
    <text evidence="5">Homodimer; the beta-strands of each monomer intercalate to form a hydrophobic core, while the alpha-helices form wings that extend away from the core.</text>
</comment>
<comment type="caution">
    <text evidence="6">The sequence shown here is derived from an EMBL/GenBank/DDBJ whole genome shotgun (WGS) entry which is preliminary data.</text>
</comment>
<name>A0A8J6LLE3_9FIRM</name>
<comment type="subcellular location">
    <subcellularLocation>
        <location evidence="5">Cytoplasm</location>
    </subcellularLocation>
</comment>